<dbReference type="InterPro" id="IPR018060">
    <property type="entry name" value="HTH_AraC"/>
</dbReference>
<evidence type="ECO:0000256" key="3">
    <source>
        <dbReference type="ARBA" id="ARBA00023163"/>
    </source>
</evidence>
<dbReference type="SMART" id="SM00342">
    <property type="entry name" value="HTH_ARAC"/>
    <property type="match status" value="1"/>
</dbReference>
<organism evidence="6 7">
    <name type="scientific">Stutzerimonas degradans</name>
    <dbReference type="NCBI Taxonomy" id="2968968"/>
    <lineage>
        <taxon>Bacteria</taxon>
        <taxon>Pseudomonadati</taxon>
        <taxon>Pseudomonadota</taxon>
        <taxon>Gammaproteobacteria</taxon>
        <taxon>Pseudomonadales</taxon>
        <taxon>Pseudomonadaceae</taxon>
        <taxon>Stutzerimonas</taxon>
    </lineage>
</organism>
<comment type="caution">
    <text evidence="6">The sequence shown here is derived from an EMBL/GenBank/DDBJ whole genome shotgun (WGS) entry which is preliminary data.</text>
</comment>
<dbReference type="InterPro" id="IPR011051">
    <property type="entry name" value="RmlC_Cupin_sf"/>
</dbReference>
<gene>
    <name evidence="6" type="ORF">CXK95_16565</name>
</gene>
<evidence type="ECO:0000256" key="4">
    <source>
        <dbReference type="ARBA" id="ARBA00037345"/>
    </source>
</evidence>
<proteinExistence type="predicted"/>
<comment type="function">
    <text evidence="4">Regulatory protein of the TOL plasmid xyl operons. XylS activates the xylXYZLTEGFJQKIH operon required for the degradation of toluene, m-xylene and p-xylene.</text>
</comment>
<dbReference type="PROSITE" id="PS01124">
    <property type="entry name" value="HTH_ARAC_FAMILY_2"/>
    <property type="match status" value="1"/>
</dbReference>
<keyword evidence="3" id="KW-0804">Transcription</keyword>
<dbReference type="AlphaFoldDB" id="A0A8E2QAV5"/>
<dbReference type="Gene3D" id="2.60.120.10">
    <property type="entry name" value="Jelly Rolls"/>
    <property type="match status" value="1"/>
</dbReference>
<dbReference type="SUPFAM" id="SSF46689">
    <property type="entry name" value="Homeodomain-like"/>
    <property type="match status" value="2"/>
</dbReference>
<dbReference type="SUPFAM" id="SSF51182">
    <property type="entry name" value="RmlC-like cupins"/>
    <property type="match status" value="1"/>
</dbReference>
<dbReference type="PANTHER" id="PTHR46796:SF10">
    <property type="entry name" value="TRANSCRIPTIONAL ACTIVATOR FEAR"/>
    <property type="match status" value="1"/>
</dbReference>
<evidence type="ECO:0000313" key="6">
    <source>
        <dbReference type="EMBL" id="PNF75392.1"/>
    </source>
</evidence>
<dbReference type="Pfam" id="PF12833">
    <property type="entry name" value="HTH_18"/>
    <property type="match status" value="1"/>
</dbReference>
<name>A0A8E2QAV5_9GAMM</name>
<dbReference type="InterPro" id="IPR014710">
    <property type="entry name" value="RmlC-like_jellyroll"/>
</dbReference>
<dbReference type="Proteomes" id="UP000235881">
    <property type="component" value="Unassembled WGS sequence"/>
</dbReference>
<dbReference type="InterPro" id="IPR050204">
    <property type="entry name" value="AraC_XylS_family_regulators"/>
</dbReference>
<protein>
    <submittedName>
        <fullName evidence="6">AraC family transcriptional regulator</fullName>
    </submittedName>
</protein>
<dbReference type="Gene3D" id="1.10.10.60">
    <property type="entry name" value="Homeodomain-like"/>
    <property type="match status" value="1"/>
</dbReference>
<evidence type="ECO:0000259" key="5">
    <source>
        <dbReference type="PROSITE" id="PS01124"/>
    </source>
</evidence>
<evidence type="ECO:0000256" key="1">
    <source>
        <dbReference type="ARBA" id="ARBA00023015"/>
    </source>
</evidence>
<keyword evidence="7" id="KW-1185">Reference proteome</keyword>
<evidence type="ECO:0000256" key="2">
    <source>
        <dbReference type="ARBA" id="ARBA00023125"/>
    </source>
</evidence>
<feature type="domain" description="HTH araC/xylS-type" evidence="5">
    <location>
        <begin position="147"/>
        <end position="245"/>
    </location>
</feature>
<accession>A0A8E2QAV5</accession>
<dbReference type="EMBL" id="POUK01000007">
    <property type="protein sequence ID" value="PNF75392.1"/>
    <property type="molecule type" value="Genomic_DNA"/>
</dbReference>
<evidence type="ECO:0000313" key="7">
    <source>
        <dbReference type="Proteomes" id="UP000235881"/>
    </source>
</evidence>
<dbReference type="InterPro" id="IPR009057">
    <property type="entry name" value="Homeodomain-like_sf"/>
</dbReference>
<keyword evidence="2" id="KW-0238">DNA-binding</keyword>
<dbReference type="GO" id="GO:0003700">
    <property type="term" value="F:DNA-binding transcription factor activity"/>
    <property type="evidence" value="ECO:0007669"/>
    <property type="project" value="InterPro"/>
</dbReference>
<dbReference type="PANTHER" id="PTHR46796">
    <property type="entry name" value="HTH-TYPE TRANSCRIPTIONAL ACTIVATOR RHAS-RELATED"/>
    <property type="match status" value="1"/>
</dbReference>
<sequence length="248" mass="26914">MLTLRHYNQDQIAHSHEHAQLVFGLRGQLEFEIAGRGSRIGQQCLAVVPASTHHACGSARGSHCLVLDIAHPDWIRERLGPHSASSLRLLERPDSLRLTAAQQRLVEWLAASPLNDPLIAEQGTVLLLATLASGCAPLGKRPPLSLAALTTYIDRHLAHPLQVADLARVAGLSVARLHARFLDETGQTPMNYVRQRRLQQGEALLRGTRLSVGEIAAQVGYASQSAFTAALVRAHGCTPRELRDKTAG</sequence>
<dbReference type="RefSeq" id="WP_102829492.1">
    <property type="nucleotide sequence ID" value="NZ_CP065721.1"/>
</dbReference>
<reference evidence="6 7" key="1">
    <citation type="submission" date="2018-01" db="EMBL/GenBank/DDBJ databases">
        <title>Denitrification phenotypes of diverse strains of Pseudomonas stutzeri.</title>
        <authorList>
            <person name="Milligan D.A."/>
            <person name="Bergaust L."/>
            <person name="Bakken L.R."/>
            <person name="Frostegard A."/>
        </authorList>
    </citation>
    <scope>NUCLEOTIDE SEQUENCE [LARGE SCALE GENOMIC DNA]</scope>
    <source>
        <strain evidence="6 7">DSM 50238</strain>
    </source>
</reference>
<dbReference type="GO" id="GO:0043565">
    <property type="term" value="F:sequence-specific DNA binding"/>
    <property type="evidence" value="ECO:0007669"/>
    <property type="project" value="InterPro"/>
</dbReference>
<keyword evidence="1" id="KW-0805">Transcription regulation</keyword>